<reference evidence="3" key="1">
    <citation type="submission" date="2023-08" db="EMBL/GenBank/DDBJ databases">
        <authorList>
            <person name="Chen Y."/>
            <person name="Shah S."/>
            <person name="Dougan E. K."/>
            <person name="Thang M."/>
            <person name="Chan C."/>
        </authorList>
    </citation>
    <scope>NUCLEOTIDE SEQUENCE</scope>
</reference>
<organism evidence="3 4">
    <name type="scientific">Effrenium voratum</name>
    <dbReference type="NCBI Taxonomy" id="2562239"/>
    <lineage>
        <taxon>Eukaryota</taxon>
        <taxon>Sar</taxon>
        <taxon>Alveolata</taxon>
        <taxon>Dinophyceae</taxon>
        <taxon>Suessiales</taxon>
        <taxon>Symbiodiniaceae</taxon>
        <taxon>Effrenium</taxon>
    </lineage>
</organism>
<dbReference type="PANTHER" id="PTHR47447:SF17">
    <property type="entry name" value="OS12G0638900 PROTEIN"/>
    <property type="match status" value="1"/>
</dbReference>
<dbReference type="AlphaFoldDB" id="A0AA36JQI8"/>
<dbReference type="EMBL" id="CAUJNA010003794">
    <property type="protein sequence ID" value="CAJ1409916.1"/>
    <property type="molecule type" value="Genomic_DNA"/>
</dbReference>
<proteinExistence type="predicted"/>
<evidence type="ECO:0000256" key="1">
    <source>
        <dbReference type="ARBA" id="ARBA00022737"/>
    </source>
</evidence>
<keyword evidence="2" id="KW-1133">Transmembrane helix</keyword>
<feature type="transmembrane region" description="Helical" evidence="2">
    <location>
        <begin position="379"/>
        <end position="400"/>
    </location>
</feature>
<comment type="caution">
    <text evidence="3">The sequence shown here is derived from an EMBL/GenBank/DDBJ whole genome shotgun (WGS) entry which is preliminary data.</text>
</comment>
<evidence type="ECO:0000313" key="3">
    <source>
        <dbReference type="EMBL" id="CAJ1409916.1"/>
    </source>
</evidence>
<protein>
    <recommendedName>
        <fullName evidence="5">Pentatricopeptide repeat-containing protein, chloroplastic</fullName>
    </recommendedName>
</protein>
<evidence type="ECO:0000313" key="4">
    <source>
        <dbReference type="Proteomes" id="UP001178507"/>
    </source>
</evidence>
<keyword evidence="2" id="KW-0812">Transmembrane</keyword>
<evidence type="ECO:0000256" key="2">
    <source>
        <dbReference type="SAM" id="Phobius"/>
    </source>
</evidence>
<accession>A0AA36JQI8</accession>
<dbReference type="PANTHER" id="PTHR47447">
    <property type="entry name" value="OS03G0856100 PROTEIN"/>
    <property type="match status" value="1"/>
</dbReference>
<sequence length="422" mass="46362">MGVDALGASDRAAFKLGTGTLRIIRVNQAIARSANWQSSLDALNQLEVTLLQPTVVTFNSLIKVFAGRWRETVQCLREMRMRRVVSDEITCNTCIGVLSKAHWRKAQALADRLPEAFGVCALLAESGNWRVAMGVMTRCDADTACFNALIPLSTWAFALKMLQKMPAQRVQPNRRSWNALSAQLAPPQWPRSLAQLSRMDLVGLNSLMSLCEKASAWKTCLQLLVSRIRIADKLSFNCAILGLGQSAWRRGLLLVEDMMWRRVQPDSASYLGLCHRDNLELLPKHMAAHQVSPSAALRGALVAACQEEGDWRQALRLVVAGVPDAAACGAALAAGQKAQRWKEALALLRFQRRRRIALDALGLSAALAAPKRAKWRQALALLRVGLASLVSPAIAGYAAAVQCLGRWRRAVQLLVHVFGQYT</sequence>
<dbReference type="Gene3D" id="1.25.40.10">
    <property type="entry name" value="Tetratricopeptide repeat domain"/>
    <property type="match status" value="2"/>
</dbReference>
<keyword evidence="1" id="KW-0677">Repeat</keyword>
<dbReference type="InterPro" id="IPR011990">
    <property type="entry name" value="TPR-like_helical_dom_sf"/>
</dbReference>
<keyword evidence="2" id="KW-0472">Membrane</keyword>
<evidence type="ECO:0008006" key="5">
    <source>
        <dbReference type="Google" id="ProtNLM"/>
    </source>
</evidence>
<name>A0AA36JQI8_9DINO</name>
<dbReference type="Proteomes" id="UP001178507">
    <property type="component" value="Unassembled WGS sequence"/>
</dbReference>
<gene>
    <name evidence="3" type="ORF">EVOR1521_LOCUS30883</name>
</gene>
<keyword evidence="4" id="KW-1185">Reference proteome</keyword>